<dbReference type="PANTHER" id="PTHR13018">
    <property type="entry name" value="PROBABLE MEMBRANE PROTEIN DUF221-RELATED"/>
    <property type="match status" value="1"/>
</dbReference>
<organism evidence="3 4">
    <name type="scientific">Fusarium oxysporum f. sp. cubense (strain race 4)</name>
    <name type="common">Panama disease fungus</name>
    <dbReference type="NCBI Taxonomy" id="2502994"/>
    <lineage>
        <taxon>Eukaryota</taxon>
        <taxon>Fungi</taxon>
        <taxon>Dikarya</taxon>
        <taxon>Ascomycota</taxon>
        <taxon>Pezizomycotina</taxon>
        <taxon>Sordariomycetes</taxon>
        <taxon>Hypocreomycetidae</taxon>
        <taxon>Hypocreales</taxon>
        <taxon>Nectriaceae</taxon>
        <taxon>Fusarium</taxon>
        <taxon>Fusarium oxysporum species complex</taxon>
    </lineage>
</organism>
<feature type="transmembrane region" description="Helical" evidence="1">
    <location>
        <begin position="107"/>
        <end position="124"/>
    </location>
</feature>
<keyword evidence="1" id="KW-0812">Transmembrane</keyword>
<accession>N1S4J5</accession>
<gene>
    <name evidence="3" type="ORF">FOC4_g10001896</name>
</gene>
<feature type="transmembrane region" description="Helical" evidence="1">
    <location>
        <begin position="6"/>
        <end position="29"/>
    </location>
</feature>
<protein>
    <recommendedName>
        <fullName evidence="2">CSC1/OSCA1-like 7TM region domain-containing protein</fullName>
    </recommendedName>
</protein>
<dbReference type="InterPro" id="IPR003864">
    <property type="entry name" value="CSC1/OSCA1-like_7TM"/>
</dbReference>
<keyword evidence="4" id="KW-1185">Reference proteome</keyword>
<dbReference type="EMBL" id="KB726244">
    <property type="protein sequence ID" value="EMT73044.1"/>
    <property type="molecule type" value="Genomic_DNA"/>
</dbReference>
<feature type="non-terminal residue" evidence="3">
    <location>
        <position position="1"/>
    </location>
</feature>
<feature type="transmembrane region" description="Helical" evidence="1">
    <location>
        <begin position="81"/>
        <end position="100"/>
    </location>
</feature>
<feature type="transmembrane region" description="Helical" evidence="1">
    <location>
        <begin position="41"/>
        <end position="61"/>
    </location>
</feature>
<proteinExistence type="predicted"/>
<feature type="transmembrane region" description="Helical" evidence="1">
    <location>
        <begin position="172"/>
        <end position="193"/>
    </location>
</feature>
<name>N1S4J5_FUSC4</name>
<dbReference type="GO" id="GO:0005227">
    <property type="term" value="F:calcium-activated cation channel activity"/>
    <property type="evidence" value="ECO:0007669"/>
    <property type="project" value="InterPro"/>
</dbReference>
<evidence type="ECO:0000259" key="2">
    <source>
        <dbReference type="Pfam" id="PF02714"/>
    </source>
</evidence>
<keyword evidence="1" id="KW-1133">Transmembrane helix</keyword>
<dbReference type="InterPro" id="IPR045122">
    <property type="entry name" value="Csc1-like"/>
</dbReference>
<dbReference type="OrthoDB" id="1076608at2759"/>
<dbReference type="HOGENOM" id="CLU_1357496_0_0_1"/>
<dbReference type="AlphaFoldDB" id="N1S4J5"/>
<evidence type="ECO:0000313" key="3">
    <source>
        <dbReference type="EMBL" id="EMT73044.1"/>
    </source>
</evidence>
<evidence type="ECO:0000256" key="1">
    <source>
        <dbReference type="SAM" id="Phobius"/>
    </source>
</evidence>
<dbReference type="Pfam" id="PF02714">
    <property type="entry name" value="RSN1_7TM"/>
    <property type="match status" value="1"/>
</dbReference>
<reference evidence="4" key="2">
    <citation type="journal article" date="2014" name="PLoS ONE">
        <title>Genome and Transcriptome Analysis of the Fungal Pathogen Fusarium oxysporum f. sp. cubense Causing Banana Vascular Wilt Disease.</title>
        <authorList>
            <person name="Guo L."/>
            <person name="Han L."/>
            <person name="Yang L."/>
            <person name="Zeng H."/>
            <person name="Fan D."/>
            <person name="Zhu Y."/>
            <person name="Feng Y."/>
            <person name="Wang G."/>
            <person name="Peng C."/>
            <person name="Jiang X."/>
            <person name="Zhou D."/>
            <person name="Ni P."/>
            <person name="Liang C."/>
            <person name="Liu L."/>
            <person name="Wang J."/>
            <person name="Mao C."/>
            <person name="Fang X."/>
            <person name="Peng M."/>
            <person name="Huang J."/>
        </authorList>
    </citation>
    <scope>NUCLEOTIDE SEQUENCE [LARGE SCALE GENOMIC DNA]</scope>
    <source>
        <strain evidence="4">race 4</strain>
    </source>
</reference>
<keyword evidence="1" id="KW-0472">Membrane</keyword>
<evidence type="ECO:0000313" key="4">
    <source>
        <dbReference type="Proteomes" id="UP000016929"/>
    </source>
</evidence>
<reference evidence="4" key="1">
    <citation type="submission" date="2012-09" db="EMBL/GenBank/DDBJ databases">
        <title>Genome sequencing and comparative transcriptomics of race 1 and race 4 of banana pathogen: Fusarium oxysporum f. sp. cubense.</title>
        <authorList>
            <person name="Fang X."/>
            <person name="Huang J."/>
        </authorList>
    </citation>
    <scope>NUCLEOTIDE SEQUENCE [LARGE SCALE GENOMIC DNA]</scope>
    <source>
        <strain evidence="4">race 4</strain>
    </source>
</reference>
<sequence>LIYAIITGLIAFWAVPVTIVGVIAQVNIIKALPGLTWIQSILQGILGAVCGLLPIIFTLSLRLANRTPRSMYRRWTTLSTLSWGSLMPIYTNMAVLSIVYSVIAPFLLLRSTIGIGLFYVAYRYNVLYVTEADVDTRGLIYPQALKQLLSGVYLAETCLVGMLIVSKAARPAFLMAGLLALTILCHISLAKVLNPLLYSIPP</sequence>
<feature type="transmembrane region" description="Helical" evidence="1">
    <location>
        <begin position="144"/>
        <end position="165"/>
    </location>
</feature>
<dbReference type="Proteomes" id="UP000016929">
    <property type="component" value="Unassembled WGS sequence"/>
</dbReference>
<dbReference type="PANTHER" id="PTHR13018:SF26">
    <property type="entry name" value="DOMAIN PROTEIN, PUTATIVE (AFU_ORTHOLOGUE AFUA_5G10920)-RELATED"/>
    <property type="match status" value="1"/>
</dbReference>
<dbReference type="GO" id="GO:0005886">
    <property type="term" value="C:plasma membrane"/>
    <property type="evidence" value="ECO:0007669"/>
    <property type="project" value="TreeGrafter"/>
</dbReference>
<feature type="domain" description="CSC1/OSCA1-like 7TM region" evidence="2">
    <location>
        <begin position="55"/>
        <end position="163"/>
    </location>
</feature>